<dbReference type="GO" id="GO:0004673">
    <property type="term" value="F:protein histidine kinase activity"/>
    <property type="evidence" value="ECO:0007669"/>
    <property type="project" value="UniProtKB-EC"/>
</dbReference>
<evidence type="ECO:0000256" key="6">
    <source>
        <dbReference type="SAM" id="Coils"/>
    </source>
</evidence>
<dbReference type="EC" id="2.7.13.3" evidence="2"/>
<dbReference type="SUPFAM" id="SSF55785">
    <property type="entry name" value="PYP-like sensor domain (PAS domain)"/>
    <property type="match status" value="1"/>
</dbReference>
<comment type="catalytic activity">
    <reaction evidence="1">
        <text>ATP + protein L-histidine = ADP + protein N-phospho-L-histidine.</text>
        <dbReference type="EC" id="2.7.13.3"/>
    </reaction>
</comment>
<dbReference type="PANTHER" id="PTHR43304">
    <property type="entry name" value="PHYTOCHROME-LIKE PROTEIN CPH1"/>
    <property type="match status" value="1"/>
</dbReference>
<dbReference type="InterPro" id="IPR052162">
    <property type="entry name" value="Sensor_kinase/Photoreceptor"/>
</dbReference>
<sequence>MAWVTELRAQFAALGISICLFSRLHPIDKGTVSRYLSGKRVPTDRWFLDKILALRTASGESVTEEVREHLTNLQLAALQVAHPHEYRLRKATDELDIAVTRWKEAERYAHNLERQLNERTHALEAVLAETDRLRVAWDHDRAQYLEEIARLTEQLALARGRALKAEERVQEMEALLSQLETQQPDEGGSAADIVDDQVSWRSATAYMAAAQSQVVWITSPAGVAIEDAPQWRAITGQGLEEYLTSTWLGVVHPEERQRTENAWREARREHNIFEWNCRVRTRASGYRHFEVRAVPIIRHGRLVEWVGVNTDVTRQREAEEMRGKLTDQLGAATLRTARLQGATAMLAEALTVEQVAQVIIDVGRTALAADRSAVALLDTDRAALKLING</sequence>
<organism evidence="8 9">
    <name type="scientific">Nonomuraea fuscirosea</name>
    <dbReference type="NCBI Taxonomy" id="1291556"/>
    <lineage>
        <taxon>Bacteria</taxon>
        <taxon>Bacillati</taxon>
        <taxon>Actinomycetota</taxon>
        <taxon>Actinomycetes</taxon>
        <taxon>Streptosporangiales</taxon>
        <taxon>Streptosporangiaceae</taxon>
        <taxon>Nonomuraea</taxon>
    </lineage>
</organism>
<evidence type="ECO:0000256" key="1">
    <source>
        <dbReference type="ARBA" id="ARBA00000085"/>
    </source>
</evidence>
<evidence type="ECO:0000313" key="9">
    <source>
        <dbReference type="Proteomes" id="UP000238312"/>
    </source>
</evidence>
<name>A0A2T0LU98_9ACTN</name>
<reference evidence="8 9" key="1">
    <citation type="submission" date="2018-03" db="EMBL/GenBank/DDBJ databases">
        <title>Genomic Encyclopedia of Type Strains, Phase III (KMG-III): the genomes of soil and plant-associated and newly described type strains.</title>
        <authorList>
            <person name="Whitman W."/>
        </authorList>
    </citation>
    <scope>NUCLEOTIDE SEQUENCE [LARGE SCALE GENOMIC DNA]</scope>
    <source>
        <strain evidence="8 9">CGMCC 4.7104</strain>
    </source>
</reference>
<evidence type="ECO:0000256" key="2">
    <source>
        <dbReference type="ARBA" id="ARBA00012438"/>
    </source>
</evidence>
<keyword evidence="4" id="KW-0808">Transferase</keyword>
<evidence type="ECO:0000259" key="7">
    <source>
        <dbReference type="Pfam" id="PF08447"/>
    </source>
</evidence>
<keyword evidence="9" id="KW-1185">Reference proteome</keyword>
<dbReference type="AlphaFoldDB" id="A0A2T0LU98"/>
<feature type="non-terminal residue" evidence="8">
    <location>
        <position position="389"/>
    </location>
</feature>
<dbReference type="CDD" id="cd00130">
    <property type="entry name" value="PAS"/>
    <property type="match status" value="1"/>
</dbReference>
<dbReference type="NCBIfam" id="TIGR00229">
    <property type="entry name" value="sensory_box"/>
    <property type="match status" value="1"/>
</dbReference>
<accession>A0A2T0LU98</accession>
<dbReference type="InterPro" id="IPR000014">
    <property type="entry name" value="PAS"/>
</dbReference>
<proteinExistence type="predicted"/>
<dbReference type="EMBL" id="PVNG01000042">
    <property type="protein sequence ID" value="PRX47404.1"/>
    <property type="molecule type" value="Genomic_DNA"/>
</dbReference>
<evidence type="ECO:0000256" key="3">
    <source>
        <dbReference type="ARBA" id="ARBA00022553"/>
    </source>
</evidence>
<dbReference type="Gene3D" id="3.30.450.20">
    <property type="entry name" value="PAS domain"/>
    <property type="match status" value="1"/>
</dbReference>
<keyword evidence="6" id="KW-0175">Coiled coil</keyword>
<dbReference type="Proteomes" id="UP000238312">
    <property type="component" value="Unassembled WGS sequence"/>
</dbReference>
<dbReference type="SMART" id="SM00086">
    <property type="entry name" value="PAC"/>
    <property type="match status" value="1"/>
</dbReference>
<dbReference type="InterPro" id="IPR035965">
    <property type="entry name" value="PAS-like_dom_sf"/>
</dbReference>
<dbReference type="Pfam" id="PF08447">
    <property type="entry name" value="PAS_3"/>
    <property type="match status" value="1"/>
</dbReference>
<keyword evidence="3" id="KW-0597">Phosphoprotein</keyword>
<feature type="coiled-coil region" evidence="6">
    <location>
        <begin position="109"/>
        <end position="182"/>
    </location>
</feature>
<keyword evidence="5" id="KW-0418">Kinase</keyword>
<evidence type="ECO:0000256" key="4">
    <source>
        <dbReference type="ARBA" id="ARBA00022679"/>
    </source>
</evidence>
<dbReference type="PANTHER" id="PTHR43304:SF1">
    <property type="entry name" value="PAC DOMAIN-CONTAINING PROTEIN"/>
    <property type="match status" value="1"/>
</dbReference>
<comment type="caution">
    <text evidence="8">The sequence shown here is derived from an EMBL/GenBank/DDBJ whole genome shotgun (WGS) entry which is preliminary data.</text>
</comment>
<dbReference type="InterPro" id="IPR001610">
    <property type="entry name" value="PAC"/>
</dbReference>
<gene>
    <name evidence="8" type="ORF">B0I32_1421</name>
</gene>
<dbReference type="InterPro" id="IPR013655">
    <property type="entry name" value="PAS_fold_3"/>
</dbReference>
<protein>
    <recommendedName>
        <fullName evidence="2">histidine kinase</fullName>
        <ecNumber evidence="2">2.7.13.3</ecNumber>
    </recommendedName>
</protein>
<evidence type="ECO:0000256" key="5">
    <source>
        <dbReference type="ARBA" id="ARBA00022777"/>
    </source>
</evidence>
<feature type="domain" description="PAS fold-3" evidence="7">
    <location>
        <begin position="229"/>
        <end position="309"/>
    </location>
</feature>
<evidence type="ECO:0000313" key="8">
    <source>
        <dbReference type="EMBL" id="PRX47404.1"/>
    </source>
</evidence>